<evidence type="ECO:0000256" key="7">
    <source>
        <dbReference type="ARBA" id="ARBA00022694"/>
    </source>
</evidence>
<dbReference type="EMBL" id="CP013926">
    <property type="protein sequence ID" value="AMJ75875.1"/>
    <property type="molecule type" value="Genomic_DNA"/>
</dbReference>
<evidence type="ECO:0000313" key="11">
    <source>
        <dbReference type="Proteomes" id="UP001170717"/>
    </source>
</evidence>
<dbReference type="EC" id="2.1.1.33" evidence="3"/>
<dbReference type="EMBL" id="JAUOQI010000023">
    <property type="protein sequence ID" value="MDO6579625.1"/>
    <property type="molecule type" value="Genomic_DNA"/>
</dbReference>
<evidence type="ECO:0000256" key="5">
    <source>
        <dbReference type="ARBA" id="ARBA00022679"/>
    </source>
</evidence>
<evidence type="ECO:0000313" key="8">
    <source>
        <dbReference type="EMBL" id="AMJ75875.1"/>
    </source>
</evidence>
<reference evidence="8 10" key="1">
    <citation type="submission" date="2015-12" db="EMBL/GenBank/DDBJ databases">
        <title>Intraspecies pangenome expansion in the marine bacterium Alteromonas.</title>
        <authorList>
            <person name="Lopez-Perez M."/>
            <person name="Rodriguez-Valera F."/>
        </authorList>
    </citation>
    <scope>NUCLEOTIDE SEQUENCE [LARGE SCALE GENOMIC DNA]</scope>
    <source>
        <strain evidence="8 10">LMG 21861</strain>
    </source>
</reference>
<accession>A0AAW7Z464</accession>
<name>A0AAW7Z464_9ALTE</name>
<evidence type="ECO:0000256" key="3">
    <source>
        <dbReference type="ARBA" id="ARBA00011977"/>
    </source>
</evidence>
<dbReference type="GO" id="GO:0008176">
    <property type="term" value="F:tRNA (guanine(46)-N7)-methyltransferase activity"/>
    <property type="evidence" value="ECO:0007669"/>
    <property type="project" value="UniProtKB-EC"/>
</dbReference>
<keyword evidence="6" id="KW-0949">S-adenosyl-L-methionine</keyword>
<dbReference type="Proteomes" id="UP001170717">
    <property type="component" value="Unassembled WGS sequence"/>
</dbReference>
<dbReference type="PANTHER" id="PTHR23417:SF14">
    <property type="entry name" value="PENTACOTRIPEPTIDE-REPEAT REGION OF PRORP DOMAIN-CONTAINING PROTEIN"/>
    <property type="match status" value="1"/>
</dbReference>
<keyword evidence="7" id="KW-0819">tRNA processing</keyword>
<evidence type="ECO:0000313" key="9">
    <source>
        <dbReference type="EMBL" id="MDO6579625.1"/>
    </source>
</evidence>
<dbReference type="InterPro" id="IPR029063">
    <property type="entry name" value="SAM-dependent_MTases_sf"/>
</dbReference>
<dbReference type="GeneID" id="83259787"/>
<organism evidence="9 11">
    <name type="scientific">Alteromonas stellipolaris</name>
    <dbReference type="NCBI Taxonomy" id="233316"/>
    <lineage>
        <taxon>Bacteria</taxon>
        <taxon>Pseudomonadati</taxon>
        <taxon>Pseudomonadota</taxon>
        <taxon>Gammaproteobacteria</taxon>
        <taxon>Alteromonadales</taxon>
        <taxon>Alteromonadaceae</taxon>
        <taxon>Alteromonas/Salinimonas group</taxon>
        <taxon>Alteromonas</taxon>
    </lineage>
</organism>
<dbReference type="KEGG" id="asq:AVL57_19030"/>
<comment type="catalytic activity">
    <reaction evidence="1">
        <text>guanosine(46) in tRNA + S-adenosyl-L-methionine = N(7)-methylguanosine(46) in tRNA + S-adenosyl-L-homocysteine</text>
        <dbReference type="Rhea" id="RHEA:42708"/>
        <dbReference type="Rhea" id="RHEA-COMP:10188"/>
        <dbReference type="Rhea" id="RHEA-COMP:10189"/>
        <dbReference type="ChEBI" id="CHEBI:57856"/>
        <dbReference type="ChEBI" id="CHEBI:59789"/>
        <dbReference type="ChEBI" id="CHEBI:74269"/>
        <dbReference type="ChEBI" id="CHEBI:74480"/>
        <dbReference type="EC" id="2.1.1.33"/>
    </reaction>
</comment>
<dbReference type="SUPFAM" id="SSF53335">
    <property type="entry name" value="S-adenosyl-L-methionine-dependent methyltransferases"/>
    <property type="match status" value="1"/>
</dbReference>
<sequence>MASGNSRSITTNQEGVHEKLDDLVKRYKSSENQRPIGEHTQLAFDEATEWLDGFTGDIILDSCCGVGESTSNIAKANPECRVIGLDKSAQRVDKHQHYSAGQDNYRVIRADVNDFWRLVHRANWKVSQHCLFYPNPYPKKTQVQKRWHGSAAMTDLMAITPNIEVRSNWLVYLMEFAKAASQYGLVSDLTEITSDDAMTPFERKYRASGQHCWSLKCNSEEAEGGT</sequence>
<evidence type="ECO:0000256" key="6">
    <source>
        <dbReference type="ARBA" id="ARBA00022691"/>
    </source>
</evidence>
<evidence type="ECO:0000256" key="2">
    <source>
        <dbReference type="ARBA" id="ARBA00003015"/>
    </source>
</evidence>
<dbReference type="AlphaFoldDB" id="A0AAW7Z464"/>
<keyword evidence="4 9" id="KW-0489">Methyltransferase</keyword>
<keyword evidence="5" id="KW-0808">Transferase</keyword>
<keyword evidence="10" id="KW-1185">Reference proteome</keyword>
<protein>
    <recommendedName>
        <fullName evidence="3">tRNA (guanine(46)-N(7))-methyltransferase</fullName>
        <ecNumber evidence="3">2.1.1.33</ecNumber>
    </recommendedName>
</protein>
<dbReference type="PANTHER" id="PTHR23417">
    <property type="entry name" value="3-DEOXY-D-MANNO-OCTULOSONIC-ACID TRANSFERASE/TRNA GUANINE-N 7 - -METHYLTRANSFERASE"/>
    <property type="match status" value="1"/>
</dbReference>
<dbReference type="RefSeq" id="WP_057795704.1">
    <property type="nucleotide sequence ID" value="NZ_CAXIBE010000042.1"/>
</dbReference>
<dbReference type="InterPro" id="IPR003358">
    <property type="entry name" value="tRNA_(Gua-N-7)_MeTrfase_Trmb"/>
</dbReference>
<dbReference type="Gene3D" id="3.40.50.150">
    <property type="entry name" value="Vaccinia Virus protein VP39"/>
    <property type="match status" value="1"/>
</dbReference>
<dbReference type="Proteomes" id="UP000056750">
    <property type="component" value="Chromosome"/>
</dbReference>
<comment type="function">
    <text evidence="2">Catalyzes the formation of N(7)-methylguanine at position 46 (m7G46) in tRNA.</text>
</comment>
<gene>
    <name evidence="8" type="ORF">AVL57_19030</name>
    <name evidence="9" type="ORF">Q4527_19670</name>
</gene>
<proteinExistence type="predicted"/>
<dbReference type="GO" id="GO:0043527">
    <property type="term" value="C:tRNA methyltransferase complex"/>
    <property type="evidence" value="ECO:0007669"/>
    <property type="project" value="TreeGrafter"/>
</dbReference>
<reference evidence="9" key="2">
    <citation type="submission" date="2023-07" db="EMBL/GenBank/DDBJ databases">
        <title>Genome content predicts the carbon catabolic preferences of heterotrophic bacteria.</title>
        <authorList>
            <person name="Gralka M."/>
        </authorList>
    </citation>
    <scope>NUCLEOTIDE SEQUENCE</scope>
    <source>
        <strain evidence="9">F2M12</strain>
    </source>
</reference>
<dbReference type="Pfam" id="PF02390">
    <property type="entry name" value="Methyltransf_4"/>
    <property type="match status" value="1"/>
</dbReference>
<dbReference type="PROSITE" id="PS51625">
    <property type="entry name" value="SAM_MT_TRMB"/>
    <property type="match status" value="1"/>
</dbReference>
<evidence type="ECO:0000313" key="10">
    <source>
        <dbReference type="Proteomes" id="UP000056750"/>
    </source>
</evidence>
<evidence type="ECO:0000256" key="1">
    <source>
        <dbReference type="ARBA" id="ARBA00000142"/>
    </source>
</evidence>
<evidence type="ECO:0000256" key="4">
    <source>
        <dbReference type="ARBA" id="ARBA00022603"/>
    </source>
</evidence>
<dbReference type="CDD" id="cd02440">
    <property type="entry name" value="AdoMet_MTases"/>
    <property type="match status" value="1"/>
</dbReference>